<evidence type="ECO:0000313" key="3">
    <source>
        <dbReference type="Proteomes" id="UP001428817"/>
    </source>
</evidence>
<dbReference type="Proteomes" id="UP001428817">
    <property type="component" value="Unassembled WGS sequence"/>
</dbReference>
<dbReference type="Gene3D" id="1.10.260.40">
    <property type="entry name" value="lambda repressor-like DNA-binding domains"/>
    <property type="match status" value="1"/>
</dbReference>
<dbReference type="EMBL" id="BAABJP010000010">
    <property type="protein sequence ID" value="GAA5155170.1"/>
    <property type="molecule type" value="Genomic_DNA"/>
</dbReference>
<evidence type="ECO:0008006" key="4">
    <source>
        <dbReference type="Google" id="ProtNLM"/>
    </source>
</evidence>
<keyword evidence="3" id="KW-1185">Reference proteome</keyword>
<organism evidence="2 3">
    <name type="scientific">Pseudonocardia eucalypti</name>
    <dbReference type="NCBI Taxonomy" id="648755"/>
    <lineage>
        <taxon>Bacteria</taxon>
        <taxon>Bacillati</taxon>
        <taxon>Actinomycetota</taxon>
        <taxon>Actinomycetes</taxon>
        <taxon>Pseudonocardiales</taxon>
        <taxon>Pseudonocardiaceae</taxon>
        <taxon>Pseudonocardia</taxon>
    </lineage>
</organism>
<comment type="caution">
    <text evidence="2">The sequence shown here is derived from an EMBL/GenBank/DDBJ whole genome shotgun (WGS) entry which is preliminary data.</text>
</comment>
<dbReference type="InterPro" id="IPR010982">
    <property type="entry name" value="Lambda_DNA-bd_dom_sf"/>
</dbReference>
<evidence type="ECO:0000256" key="1">
    <source>
        <dbReference type="SAM" id="MobiDB-lite"/>
    </source>
</evidence>
<proteinExistence type="predicted"/>
<sequence>MARQRPADFLPACVLARPDFVEACAARDLGAVLRLAKQWGGLGFSASHLARRCEMTVSRVQDYANGRIQAKRVEIFERVADGLRIPGAMFDLAARPWERDSQDSHVVEATRSEPSTEDGELSVLRANS</sequence>
<feature type="compositionally biased region" description="Basic and acidic residues" evidence="1">
    <location>
        <begin position="99"/>
        <end position="111"/>
    </location>
</feature>
<gene>
    <name evidence="2" type="ORF">GCM10023321_28060</name>
</gene>
<dbReference type="Pfam" id="PF13560">
    <property type="entry name" value="HTH_31"/>
    <property type="match status" value="1"/>
</dbReference>
<reference evidence="3" key="1">
    <citation type="journal article" date="2019" name="Int. J. Syst. Evol. Microbiol.">
        <title>The Global Catalogue of Microorganisms (GCM) 10K type strain sequencing project: providing services to taxonomists for standard genome sequencing and annotation.</title>
        <authorList>
            <consortium name="The Broad Institute Genomics Platform"/>
            <consortium name="The Broad Institute Genome Sequencing Center for Infectious Disease"/>
            <person name="Wu L."/>
            <person name="Ma J."/>
        </authorList>
    </citation>
    <scope>NUCLEOTIDE SEQUENCE [LARGE SCALE GENOMIC DNA]</scope>
    <source>
        <strain evidence="3">JCM 18303</strain>
    </source>
</reference>
<accession>A0ABP9Q0J7</accession>
<protein>
    <recommendedName>
        <fullName evidence="4">XRE family transcriptional regulator</fullName>
    </recommendedName>
</protein>
<feature type="region of interest" description="Disordered" evidence="1">
    <location>
        <begin position="99"/>
        <end position="128"/>
    </location>
</feature>
<name>A0ABP9Q0J7_9PSEU</name>
<evidence type="ECO:0000313" key="2">
    <source>
        <dbReference type="EMBL" id="GAA5155170.1"/>
    </source>
</evidence>